<evidence type="ECO:0000313" key="2">
    <source>
        <dbReference type="Proteomes" id="UP001501699"/>
    </source>
</evidence>
<dbReference type="InterPro" id="IPR036322">
    <property type="entry name" value="WD40_repeat_dom_sf"/>
</dbReference>
<dbReference type="EMBL" id="BAABJA010000009">
    <property type="protein sequence ID" value="GAA4665252.1"/>
    <property type="molecule type" value="Genomic_DNA"/>
</dbReference>
<dbReference type="Pfam" id="PF00400">
    <property type="entry name" value="WD40"/>
    <property type="match status" value="1"/>
</dbReference>
<dbReference type="SMART" id="SM00320">
    <property type="entry name" value="WD40"/>
    <property type="match status" value="6"/>
</dbReference>
<dbReference type="PANTHER" id="PTHR19879">
    <property type="entry name" value="TRANSCRIPTION INITIATION FACTOR TFIID"/>
    <property type="match status" value="1"/>
</dbReference>
<dbReference type="InterPro" id="IPR001680">
    <property type="entry name" value="WD40_rpt"/>
</dbReference>
<organism evidence="1 2">
    <name type="scientific">Bartonella pachyuromydis</name>
    <dbReference type="NCBI Taxonomy" id="931097"/>
    <lineage>
        <taxon>Bacteria</taxon>
        <taxon>Pseudomonadati</taxon>
        <taxon>Pseudomonadota</taxon>
        <taxon>Alphaproteobacteria</taxon>
        <taxon>Hyphomicrobiales</taxon>
        <taxon>Bartonellaceae</taxon>
        <taxon>Bartonella</taxon>
    </lineage>
</organism>
<dbReference type="SUPFAM" id="SSF50978">
    <property type="entry name" value="WD40 repeat-like"/>
    <property type="match status" value="1"/>
</dbReference>
<evidence type="ECO:0000313" key="1">
    <source>
        <dbReference type="EMBL" id="GAA4665252.1"/>
    </source>
</evidence>
<dbReference type="PANTHER" id="PTHR19879:SF9">
    <property type="entry name" value="TRANSCRIPTION INITIATION FACTOR TFIID SUBUNIT 5"/>
    <property type="match status" value="1"/>
</dbReference>
<sequence>MPSISKYDLKGYCLSCGFIGNKPAFVSVEGFIVFLTPTPQVIEIHQGIISCDFSPDNTAIITGGEDGKVCQTTADGHTKLLGEQKGKWINKVAFGSQSTFAFATSRLTWADVGKGKQELIHERSVEGLAFAPKGLRLAVAHYNGITLHWLSTQTSPTTLVWKGAHFDVTFSPDNRYVISTMQENALHGWRLADNQHLRMSGYPNKVKSWSWSAKGKWLATSGASAAIVWPFHTKDGPMGKRPLELGTRANALVTTVSCHPSEGIVAIGFNDGMILCAHFRDGKEALLKDCGESAISALNWDQTGHNLSFGSESGECGIINITV</sequence>
<reference evidence="2" key="1">
    <citation type="journal article" date="2019" name="Int. J. Syst. Evol. Microbiol.">
        <title>The Global Catalogue of Microorganisms (GCM) 10K type strain sequencing project: providing services to taxonomists for standard genome sequencing and annotation.</title>
        <authorList>
            <consortium name="The Broad Institute Genomics Platform"/>
            <consortium name="The Broad Institute Genome Sequencing Center for Infectious Disease"/>
            <person name="Wu L."/>
            <person name="Ma J."/>
        </authorList>
    </citation>
    <scope>NUCLEOTIDE SEQUENCE [LARGE SCALE GENOMIC DNA]</scope>
    <source>
        <strain evidence="2">JCM 17714</strain>
    </source>
</reference>
<accession>A0ABP8VJM1</accession>
<gene>
    <name evidence="1" type="ORF">GCM10023262_12630</name>
</gene>
<name>A0ABP8VJM1_9HYPH</name>
<dbReference type="InterPro" id="IPR015943">
    <property type="entry name" value="WD40/YVTN_repeat-like_dom_sf"/>
</dbReference>
<dbReference type="Proteomes" id="UP001501699">
    <property type="component" value="Unassembled WGS sequence"/>
</dbReference>
<dbReference type="Gene3D" id="2.130.10.10">
    <property type="entry name" value="YVTN repeat-like/Quinoprotein amine dehydrogenase"/>
    <property type="match status" value="2"/>
</dbReference>
<keyword evidence="2" id="KW-1185">Reference proteome</keyword>
<dbReference type="RefSeq" id="WP_345119284.1">
    <property type="nucleotide sequence ID" value="NZ_BAABJA010000009.1"/>
</dbReference>
<protein>
    <submittedName>
        <fullName evidence="1">WD40 repeat domain-containing protein</fullName>
    </submittedName>
</protein>
<proteinExistence type="predicted"/>
<comment type="caution">
    <text evidence="1">The sequence shown here is derived from an EMBL/GenBank/DDBJ whole genome shotgun (WGS) entry which is preliminary data.</text>
</comment>